<dbReference type="GeneID" id="95578856"/>
<organism evidence="2 3">
    <name type="scientific">Streptomyces yangpuensis</name>
    <dbReference type="NCBI Taxonomy" id="1648182"/>
    <lineage>
        <taxon>Bacteria</taxon>
        <taxon>Bacillati</taxon>
        <taxon>Actinomycetota</taxon>
        <taxon>Actinomycetes</taxon>
        <taxon>Kitasatosporales</taxon>
        <taxon>Streptomycetaceae</taxon>
        <taxon>Streptomyces</taxon>
    </lineage>
</organism>
<feature type="transmembrane region" description="Helical" evidence="1">
    <location>
        <begin position="83"/>
        <end position="106"/>
    </location>
</feature>
<protein>
    <submittedName>
        <fullName evidence="2">Uncharacterized protein</fullName>
    </submittedName>
</protein>
<evidence type="ECO:0000256" key="1">
    <source>
        <dbReference type="SAM" id="Phobius"/>
    </source>
</evidence>
<dbReference type="EMBL" id="CP102516">
    <property type="protein sequence ID" value="UUY52573.1"/>
    <property type="molecule type" value="Genomic_DNA"/>
</dbReference>
<dbReference type="RefSeq" id="WP_257858300.1">
    <property type="nucleotide sequence ID" value="NZ_CP102516.1"/>
</dbReference>
<accession>A0ABY5Q989</accession>
<proteinExistence type="predicted"/>
<evidence type="ECO:0000313" key="3">
    <source>
        <dbReference type="Proteomes" id="UP001057738"/>
    </source>
</evidence>
<keyword evidence="1" id="KW-0472">Membrane</keyword>
<keyword evidence="3" id="KW-1185">Reference proteome</keyword>
<sequence length="189" mass="20836">MITLDIERVQWSWQDVMHCSPLWRAALIRHALKEQTVDAGTPQRNPGVIALRFVELVVRYAITLAITWGAVEASLPAELRFGASGLLLFVIFLGIPSILISFIYGLASRHTGIAFRGRLAGLLLLPLWFLLALPPLLPVYAIGQLVFALCMMRTPLMGPPRLRRQARAALSATARRAHALASRIGRVAP</sequence>
<reference evidence="2" key="1">
    <citation type="submission" date="2022-08" db="EMBL/GenBank/DDBJ databases">
        <authorList>
            <person name="Tian L."/>
        </authorList>
    </citation>
    <scope>NUCLEOTIDE SEQUENCE</scope>
    <source>
        <strain evidence="2">CM253</strain>
        <plasmid evidence="2">psa3239</plasmid>
    </source>
</reference>
<evidence type="ECO:0000313" key="2">
    <source>
        <dbReference type="EMBL" id="UUY52573.1"/>
    </source>
</evidence>
<geneLocation type="plasmid" evidence="2 3">
    <name>psa3239</name>
</geneLocation>
<feature type="transmembrane region" description="Helical" evidence="1">
    <location>
        <begin position="53"/>
        <end position="71"/>
    </location>
</feature>
<dbReference type="Proteomes" id="UP001057738">
    <property type="component" value="Plasmid psa3239"/>
</dbReference>
<feature type="transmembrane region" description="Helical" evidence="1">
    <location>
        <begin position="113"/>
        <end position="131"/>
    </location>
</feature>
<keyword evidence="2" id="KW-0614">Plasmid</keyword>
<keyword evidence="1" id="KW-0812">Transmembrane</keyword>
<keyword evidence="1" id="KW-1133">Transmembrane helix</keyword>
<name>A0ABY5Q989_9ACTN</name>
<gene>
    <name evidence="2" type="ORF">NRK68_35545</name>
</gene>